<dbReference type="InterPro" id="IPR018958">
    <property type="entry name" value="Knr4/Smi1-like_dom"/>
</dbReference>
<keyword evidence="3" id="KW-1185">Reference proteome</keyword>
<sequence length="159" mass="18772">MRNLKIWRDYGALNKSLINEFAEKTGVVFPKSYIILLSKHDYLYPEENTFRFTNNDGEIDERDIVFFGYKQNYLEGQDIYSYSKIDDDYSYGKKIIAFGGSANGDYICFDYRRNNKDPSIILMSHDDFYEDEEGNTKMVTNHIADSFDDFLEMLYEPLD</sequence>
<dbReference type="KEGG" id="nmus:H7A79_0205"/>
<dbReference type="SMART" id="SM00860">
    <property type="entry name" value="SMI1_KNR4"/>
    <property type="match status" value="1"/>
</dbReference>
<name>A0A7H1MDB5_9NEIS</name>
<evidence type="ECO:0000313" key="3">
    <source>
        <dbReference type="Proteomes" id="UP000516412"/>
    </source>
</evidence>
<dbReference type="RefSeq" id="WP_187000801.1">
    <property type="nucleotide sequence ID" value="NZ_CP060414.2"/>
</dbReference>
<accession>A0A7H1MDB5</accession>
<organism evidence="2 3">
    <name type="scientific">Neisseria musculi</name>
    <dbReference type="NCBI Taxonomy" id="1815583"/>
    <lineage>
        <taxon>Bacteria</taxon>
        <taxon>Pseudomonadati</taxon>
        <taxon>Pseudomonadota</taxon>
        <taxon>Betaproteobacteria</taxon>
        <taxon>Neisseriales</taxon>
        <taxon>Neisseriaceae</taxon>
        <taxon>Neisseria</taxon>
    </lineage>
</organism>
<dbReference type="SUPFAM" id="SSF160631">
    <property type="entry name" value="SMI1/KNR4-like"/>
    <property type="match status" value="1"/>
</dbReference>
<feature type="domain" description="Knr4/Smi1-like" evidence="1">
    <location>
        <begin position="12"/>
        <end position="153"/>
    </location>
</feature>
<dbReference type="Gene3D" id="3.40.1580.10">
    <property type="entry name" value="SMI1/KNR4-like"/>
    <property type="match status" value="1"/>
</dbReference>
<gene>
    <name evidence="2" type="ORF">H7A79_0205</name>
</gene>
<evidence type="ECO:0000259" key="1">
    <source>
        <dbReference type="SMART" id="SM00860"/>
    </source>
</evidence>
<reference evidence="2" key="1">
    <citation type="submission" date="2024-06" db="EMBL/GenBank/DDBJ databases">
        <title>Complete Genome Sequence of mouse commensal type strain Neisseria musculi.</title>
        <authorList>
            <person name="Thapa E."/>
            <person name="Aluvathingal J."/>
            <person name="Nadendla S."/>
            <person name="Mehta A."/>
            <person name="Tettelin H."/>
            <person name="Weyand N.J."/>
        </authorList>
    </citation>
    <scope>NUCLEOTIDE SEQUENCE</scope>
    <source>
        <strain evidence="2">NW831</strain>
    </source>
</reference>
<dbReference type="EMBL" id="CP060414">
    <property type="protein sequence ID" value="QNT59630.1"/>
    <property type="molecule type" value="Genomic_DNA"/>
</dbReference>
<evidence type="ECO:0000313" key="2">
    <source>
        <dbReference type="EMBL" id="QNT59630.1"/>
    </source>
</evidence>
<proteinExistence type="predicted"/>
<dbReference type="Proteomes" id="UP000516412">
    <property type="component" value="Chromosome"/>
</dbReference>
<dbReference type="InterPro" id="IPR037883">
    <property type="entry name" value="Knr4/Smi1-like_sf"/>
</dbReference>
<dbReference type="Pfam" id="PF09346">
    <property type="entry name" value="SMI1_KNR4"/>
    <property type="match status" value="1"/>
</dbReference>
<protein>
    <submittedName>
        <fullName evidence="2">SMI1 / KNR4 family protein</fullName>
    </submittedName>
</protein>
<dbReference type="AlphaFoldDB" id="A0A7H1MDB5"/>